<organism evidence="1 2">
    <name type="scientific">Gymnopilus dilepis</name>
    <dbReference type="NCBI Taxonomy" id="231916"/>
    <lineage>
        <taxon>Eukaryota</taxon>
        <taxon>Fungi</taxon>
        <taxon>Dikarya</taxon>
        <taxon>Basidiomycota</taxon>
        <taxon>Agaricomycotina</taxon>
        <taxon>Agaricomycetes</taxon>
        <taxon>Agaricomycetidae</taxon>
        <taxon>Agaricales</taxon>
        <taxon>Agaricineae</taxon>
        <taxon>Hymenogastraceae</taxon>
        <taxon>Gymnopilus</taxon>
    </lineage>
</organism>
<evidence type="ECO:0000313" key="1">
    <source>
        <dbReference type="EMBL" id="PPQ96929.1"/>
    </source>
</evidence>
<sequence>MAPEIDFKWKGSNLTTSWDRPGQAPESFRVSIKAALVPNGVGVIRGSGSAYRGKRFTIRHGRVNWARNTFSWDMEFSDGSPTEHFSMHMDPAKSSWRAELKLKNPSVPAAGPQYVGMYSTYRAWVTLR</sequence>
<comment type="caution">
    <text evidence="1">The sequence shown here is derived from an EMBL/GenBank/DDBJ whole genome shotgun (WGS) entry which is preliminary data.</text>
</comment>
<evidence type="ECO:0000313" key="2">
    <source>
        <dbReference type="Proteomes" id="UP000284706"/>
    </source>
</evidence>
<gene>
    <name evidence="1" type="ORF">CVT26_005933</name>
</gene>
<dbReference type="AlphaFoldDB" id="A0A409Y1Q9"/>
<proteinExistence type="predicted"/>
<keyword evidence="2" id="KW-1185">Reference proteome</keyword>
<reference evidence="1 2" key="1">
    <citation type="journal article" date="2018" name="Evol. Lett.">
        <title>Horizontal gene cluster transfer increased hallucinogenic mushroom diversity.</title>
        <authorList>
            <person name="Reynolds H.T."/>
            <person name="Vijayakumar V."/>
            <person name="Gluck-Thaler E."/>
            <person name="Korotkin H.B."/>
            <person name="Matheny P.B."/>
            <person name="Slot J.C."/>
        </authorList>
    </citation>
    <scope>NUCLEOTIDE SEQUENCE [LARGE SCALE GENOMIC DNA]</scope>
    <source>
        <strain evidence="1 2">SRW20</strain>
    </source>
</reference>
<dbReference type="InParanoid" id="A0A409Y1Q9"/>
<name>A0A409Y1Q9_9AGAR</name>
<dbReference type="Proteomes" id="UP000284706">
    <property type="component" value="Unassembled WGS sequence"/>
</dbReference>
<accession>A0A409Y1Q9</accession>
<dbReference type="EMBL" id="NHYE01001313">
    <property type="protein sequence ID" value="PPQ96929.1"/>
    <property type="molecule type" value="Genomic_DNA"/>
</dbReference>
<protein>
    <submittedName>
        <fullName evidence="1">Uncharacterized protein</fullName>
    </submittedName>
</protein>